<organism evidence="2 3">
    <name type="scientific">Ameiurus melas</name>
    <name type="common">Black bullhead</name>
    <name type="synonym">Silurus melas</name>
    <dbReference type="NCBI Taxonomy" id="219545"/>
    <lineage>
        <taxon>Eukaryota</taxon>
        <taxon>Metazoa</taxon>
        <taxon>Chordata</taxon>
        <taxon>Craniata</taxon>
        <taxon>Vertebrata</taxon>
        <taxon>Euteleostomi</taxon>
        <taxon>Actinopterygii</taxon>
        <taxon>Neopterygii</taxon>
        <taxon>Teleostei</taxon>
        <taxon>Ostariophysi</taxon>
        <taxon>Siluriformes</taxon>
        <taxon>Ictaluridae</taxon>
        <taxon>Ameiurus</taxon>
    </lineage>
</organism>
<dbReference type="AlphaFoldDB" id="A0A7J6BCC6"/>
<accession>A0A7J6BCC6</accession>
<feature type="compositionally biased region" description="Basic residues" evidence="1">
    <location>
        <begin position="61"/>
        <end position="73"/>
    </location>
</feature>
<reference evidence="2 3" key="1">
    <citation type="submission" date="2020-02" db="EMBL/GenBank/DDBJ databases">
        <title>A chromosome-scale genome assembly of the black bullhead catfish (Ameiurus melas).</title>
        <authorList>
            <person name="Wen M."/>
            <person name="Zham M."/>
            <person name="Cabau C."/>
            <person name="Klopp C."/>
            <person name="Donnadieu C."/>
            <person name="Roques C."/>
            <person name="Bouchez O."/>
            <person name="Lampietro C."/>
            <person name="Jouanno E."/>
            <person name="Herpin A."/>
            <person name="Louis A."/>
            <person name="Berthelot C."/>
            <person name="Parey E."/>
            <person name="Roest-Crollius H."/>
            <person name="Braasch I."/>
            <person name="Postlethwait J."/>
            <person name="Robinson-Rechavi M."/>
            <person name="Echchiki A."/>
            <person name="Begum T."/>
            <person name="Montfort J."/>
            <person name="Schartl M."/>
            <person name="Bobe J."/>
            <person name="Guiguen Y."/>
        </authorList>
    </citation>
    <scope>NUCLEOTIDE SEQUENCE [LARGE SCALE GENOMIC DNA]</scope>
    <source>
        <strain evidence="2">M_S1</strain>
        <tissue evidence="2">Blood</tissue>
    </source>
</reference>
<evidence type="ECO:0000256" key="1">
    <source>
        <dbReference type="SAM" id="MobiDB-lite"/>
    </source>
</evidence>
<feature type="region of interest" description="Disordered" evidence="1">
    <location>
        <begin position="1"/>
        <end position="20"/>
    </location>
</feature>
<evidence type="ECO:0000313" key="2">
    <source>
        <dbReference type="EMBL" id="KAF4092725.1"/>
    </source>
</evidence>
<protein>
    <submittedName>
        <fullName evidence="2">Uncharacterized protein</fullName>
    </submittedName>
</protein>
<name>A0A7J6BCC6_AMEME</name>
<sequence length="97" mass="11375">MVDQNSSIKKKNTQCHSPTFSGRLVLRHVLMRPVSSGPRLRFHFRWGGAFTRREEATRPVRKEKKKKKKKGKERRAILLTTRVQQVLRRLPGETRAV</sequence>
<proteinExistence type="predicted"/>
<keyword evidence="3" id="KW-1185">Reference proteome</keyword>
<evidence type="ECO:0000313" key="3">
    <source>
        <dbReference type="Proteomes" id="UP000593565"/>
    </source>
</evidence>
<dbReference type="EMBL" id="JAAGNN010000002">
    <property type="protein sequence ID" value="KAF4092725.1"/>
    <property type="molecule type" value="Genomic_DNA"/>
</dbReference>
<comment type="caution">
    <text evidence="2">The sequence shown here is derived from an EMBL/GenBank/DDBJ whole genome shotgun (WGS) entry which is preliminary data.</text>
</comment>
<dbReference type="Proteomes" id="UP000593565">
    <property type="component" value="Unassembled WGS sequence"/>
</dbReference>
<gene>
    <name evidence="2" type="ORF">AMELA_G00024160</name>
</gene>
<feature type="region of interest" description="Disordered" evidence="1">
    <location>
        <begin position="54"/>
        <end position="73"/>
    </location>
</feature>